<gene>
    <name evidence="2" type="ordered locus">MCP_0025</name>
</gene>
<proteinExistence type="predicted"/>
<evidence type="ECO:0000259" key="1">
    <source>
        <dbReference type="Pfam" id="PF01636"/>
    </source>
</evidence>
<dbReference type="GeneID" id="8680196"/>
<dbReference type="Pfam" id="PF01636">
    <property type="entry name" value="APH"/>
    <property type="match status" value="1"/>
</dbReference>
<keyword evidence="3" id="KW-1185">Reference proteome</keyword>
<dbReference type="Proteomes" id="UP000001882">
    <property type="component" value="Chromosome"/>
</dbReference>
<evidence type="ECO:0000313" key="3">
    <source>
        <dbReference type="Proteomes" id="UP000001882"/>
    </source>
</evidence>
<reference evidence="2 3" key="1">
    <citation type="journal article" date="2007" name="Appl. Environ. Microbiol.">
        <title>Isolation of key methanogens for global methane emission from rice paddy fields: a novel isolate affiliated with the clone cluster rice cluster I.</title>
        <authorList>
            <person name="Sakai S."/>
            <person name="Imachi H."/>
            <person name="Sekiguchi Y."/>
            <person name="Ohashi A."/>
            <person name="Harada H."/>
            <person name="Kamagata Y."/>
        </authorList>
    </citation>
    <scope>NUCLEOTIDE SEQUENCE [LARGE SCALE GENOMIC DNA]</scope>
    <source>
        <strain evidence="3">DSM 17711 / JCM 13418 / NBRC 101707 / SANAE</strain>
    </source>
</reference>
<dbReference type="InParanoid" id="D1YUH5"/>
<dbReference type="KEGG" id="mpd:MCP_0025"/>
<accession>D1YUH5</accession>
<reference evidence="2 3" key="2">
    <citation type="journal article" date="2008" name="Int. J. Syst. Evol. Microbiol.">
        <title>Methanocella paludicola gen. nov., sp. nov., a methane-producing archaeon, the first isolate of the lineage 'Rice Cluster I', and proposal of the new archaeal order Methanocellales ord. nov.</title>
        <authorList>
            <person name="Sakai S."/>
            <person name="Imachi H."/>
            <person name="Hanada S."/>
            <person name="Ohashi A."/>
            <person name="Harada H."/>
            <person name="Kamagata Y."/>
        </authorList>
    </citation>
    <scope>NUCLEOTIDE SEQUENCE [LARGE SCALE GENOMIC DNA]</scope>
    <source>
        <strain evidence="3">DSM 17711 / JCM 13418 / NBRC 101707 / SANAE</strain>
    </source>
</reference>
<dbReference type="SUPFAM" id="SSF56112">
    <property type="entry name" value="Protein kinase-like (PK-like)"/>
    <property type="match status" value="1"/>
</dbReference>
<dbReference type="InterPro" id="IPR011009">
    <property type="entry name" value="Kinase-like_dom_sf"/>
</dbReference>
<reference evidence="3" key="3">
    <citation type="journal article" date="2011" name="PLoS ONE">
        <title>Genome sequence of a mesophilic hydrogenotrophic methanogen Methanocella paludicola, the first cultivated representative of the order Methanocellales.</title>
        <authorList>
            <person name="Sakai S."/>
            <person name="Takaki Y."/>
            <person name="Shimamura S."/>
            <person name="Sekine M."/>
            <person name="Tajima T."/>
            <person name="Kosugi H."/>
            <person name="Ichikawa N."/>
            <person name="Tasumi E."/>
            <person name="Hiraki A.T."/>
            <person name="Shimizu A."/>
            <person name="Kato Y."/>
            <person name="Nishiko R."/>
            <person name="Mori K."/>
            <person name="Fujita N."/>
            <person name="Imachi H."/>
            <person name="Takai K."/>
        </authorList>
    </citation>
    <scope>NUCLEOTIDE SEQUENCE [LARGE SCALE GENOMIC DNA]</scope>
    <source>
        <strain evidence="3">DSM 17711 / JCM 13418 / NBRC 101707 / SANAE</strain>
    </source>
</reference>
<organism evidence="2 3">
    <name type="scientific">Methanocella paludicola (strain DSM 17711 / JCM 13418 / NBRC 101707 / SANAE)</name>
    <dbReference type="NCBI Taxonomy" id="304371"/>
    <lineage>
        <taxon>Archaea</taxon>
        <taxon>Methanobacteriati</taxon>
        <taxon>Methanobacteriota</taxon>
        <taxon>Stenosarchaea group</taxon>
        <taxon>Methanomicrobia</taxon>
        <taxon>Methanocellales</taxon>
        <taxon>Methanocellaceae</taxon>
        <taxon>Methanocella</taxon>
    </lineage>
</organism>
<dbReference type="Gene3D" id="3.90.1200.10">
    <property type="match status" value="1"/>
</dbReference>
<dbReference type="STRING" id="304371.MCP_0025"/>
<dbReference type="eggNOG" id="arCOG03591">
    <property type="taxonomic scope" value="Archaea"/>
</dbReference>
<dbReference type="AlphaFoldDB" id="D1YUH5"/>
<sequence>MQATLDWLAGLARQHPEVFGGHPGEMAVLEASRSSSHESRVYGSGGALVHVKFFRRTLGRTSVTYDPCREMKAEYDTLREFEKNGFASGRHRVVRTLGINESLDCALATAYVPGDTLLSIIQRTLKGGDDGELLEALGLAAGFLRKVHGLMPQSPKVDAAETFYSYMKPLFYLEEQGALDGFHRRVTKGLSRWYGHRPLFEQRGVTVHGDANPSNFKIHEGVIYGLDLERSRPGRSPLLDVGTMVAELEHHCAYVAGDAGRAKPYVERFLRAYAPSPADRKKIDELLPFYVSRGLLKIAMLGYWKHGYRRSLVEAGARRIEEGP</sequence>
<dbReference type="InterPro" id="IPR002575">
    <property type="entry name" value="Aminoglycoside_PTrfase"/>
</dbReference>
<evidence type="ECO:0000313" key="2">
    <source>
        <dbReference type="EMBL" id="BAI60097.1"/>
    </source>
</evidence>
<protein>
    <recommendedName>
        <fullName evidence="1">Aminoglycoside phosphotransferase domain-containing protein</fullName>
    </recommendedName>
</protein>
<feature type="domain" description="Aminoglycoside phosphotransferase" evidence="1">
    <location>
        <begin position="69"/>
        <end position="278"/>
    </location>
</feature>
<dbReference type="RefSeq" id="WP_012898777.1">
    <property type="nucleotide sequence ID" value="NC_013665.1"/>
</dbReference>
<dbReference type="EMBL" id="AP011532">
    <property type="protein sequence ID" value="BAI60097.1"/>
    <property type="molecule type" value="Genomic_DNA"/>
</dbReference>
<name>D1YUH5_METPS</name>